<dbReference type="KEGG" id="pabo:BCY86_07025"/>
<dbReference type="AlphaFoldDB" id="A0A1L6MY29"/>
<gene>
    <name evidence="1" type="ORF">BCY86_07025</name>
</gene>
<name>A0A1L6MY29_9BACT</name>
<accession>A0A1L6MY29</accession>
<dbReference type="Proteomes" id="UP000185544">
    <property type="component" value="Chromosome"/>
</dbReference>
<protein>
    <recommendedName>
        <fullName evidence="3">FBD domain-containing protein</fullName>
    </recommendedName>
</protein>
<evidence type="ECO:0008006" key="3">
    <source>
        <dbReference type="Google" id="ProtNLM"/>
    </source>
</evidence>
<keyword evidence="2" id="KW-1185">Reference proteome</keyword>
<reference evidence="1 2" key="1">
    <citation type="submission" date="2016-08" db="EMBL/GenBank/DDBJ databases">
        <title>Identification and validation of antigenic proteins from Pajaroellobacter abortibovis using de-novo genome sequence assembly and reverse vaccinology.</title>
        <authorList>
            <person name="Welly B.T."/>
            <person name="Miller M.R."/>
            <person name="Stott J.L."/>
            <person name="Blanchard M.T."/>
            <person name="Islas-Trejo A.D."/>
            <person name="O'Rourke S.M."/>
            <person name="Young A.E."/>
            <person name="Medrano J.F."/>
            <person name="Van Eenennaam A.L."/>
        </authorList>
    </citation>
    <scope>NUCLEOTIDE SEQUENCE [LARGE SCALE GENOMIC DNA]</scope>
    <source>
        <strain evidence="1 2">BTF92-0548A/99-0131</strain>
    </source>
</reference>
<proteinExistence type="predicted"/>
<organism evidence="1 2">
    <name type="scientific">Pajaroellobacter abortibovis</name>
    <dbReference type="NCBI Taxonomy" id="1882918"/>
    <lineage>
        <taxon>Bacteria</taxon>
        <taxon>Pseudomonadati</taxon>
        <taxon>Myxococcota</taxon>
        <taxon>Polyangia</taxon>
        <taxon>Polyangiales</taxon>
        <taxon>Polyangiaceae</taxon>
    </lineage>
</organism>
<sequence length="92" mass="10997">MKRRGSSIYPFRDRTLISFLGLLKELTELEEIQIIRMSMDLEFCLETLKGMKKLKRITFKGKGICSEEEKTEEFLQANRSLRRVEINSRFYK</sequence>
<dbReference type="EMBL" id="CP016908">
    <property type="protein sequence ID" value="APS00454.1"/>
    <property type="molecule type" value="Genomic_DNA"/>
</dbReference>
<evidence type="ECO:0000313" key="2">
    <source>
        <dbReference type="Proteomes" id="UP000185544"/>
    </source>
</evidence>
<evidence type="ECO:0000313" key="1">
    <source>
        <dbReference type="EMBL" id="APS00454.1"/>
    </source>
</evidence>